<dbReference type="GeneID" id="103110344"/>
<reference evidence="3 4" key="1">
    <citation type="submission" date="2025-05" db="UniProtKB">
        <authorList>
            <consortium name="RefSeq"/>
        </authorList>
    </citation>
    <scope>IDENTIFICATION</scope>
</reference>
<proteinExistence type="inferred from homology"/>
<organism evidence="2 3">
    <name type="scientific">Erinaceus europaeus</name>
    <name type="common">Western European hedgehog</name>
    <dbReference type="NCBI Taxonomy" id="9365"/>
    <lineage>
        <taxon>Eukaryota</taxon>
        <taxon>Metazoa</taxon>
        <taxon>Chordata</taxon>
        <taxon>Craniata</taxon>
        <taxon>Vertebrata</taxon>
        <taxon>Euteleostomi</taxon>
        <taxon>Mammalia</taxon>
        <taxon>Eutheria</taxon>
        <taxon>Laurasiatheria</taxon>
        <taxon>Eulipotyphla</taxon>
        <taxon>Erinaceidae</taxon>
        <taxon>Erinaceinae</taxon>
        <taxon>Erinaceus</taxon>
    </lineage>
</organism>
<evidence type="ECO:0000256" key="1">
    <source>
        <dbReference type="RuleBase" id="RU000487"/>
    </source>
</evidence>
<name>A0ABM3W6I0_ERIEU</name>
<gene>
    <name evidence="3 4" type="primary">LOC103110344</name>
</gene>
<evidence type="ECO:0000313" key="2">
    <source>
        <dbReference type="Proteomes" id="UP001652624"/>
    </source>
</evidence>
<comment type="similarity">
    <text evidence="1">Belongs to the actin family.</text>
</comment>
<dbReference type="PRINTS" id="PR00190">
    <property type="entry name" value="ACTIN"/>
</dbReference>
<dbReference type="Pfam" id="PF00022">
    <property type="entry name" value="Actin"/>
    <property type="match status" value="1"/>
</dbReference>
<dbReference type="RefSeq" id="XP_060032181.1">
    <property type="nucleotide sequence ID" value="XM_060176198.1"/>
</dbReference>
<sequence length="369" mass="41435">MNTPIICDYGSAFSKVGFAGTDQPRSIFPTILGKFRYDYPKVGLDKEDCFIGREAQDKRSQLSLQSPISRGVIVNWDDMEKLWHYAFYTQLHVAPEKHPLMLTESPTISMEDKEKVSQILFETFNVPALNLSNQGVLSLFASGYTSGTIIESGEGMTYFVPIIEGCPLHLSTLKTDVAGQDLTLYLLKLLSKGRNVLVGTVDQECIRQMKEKCCYVALNFEKEKGNLDPCTKKFQLPDGEEITLGQERFFCPEALFQADLIEKNSLGIHMWAYKAISSCCPSLWKVLFSHILLSGGTGSCNGLQQRLQREMSELVSPTLVVKVSTCPFSRYGAWIGGSILASLSSFENMWITDKEYKENGLSIIRRRSY</sequence>
<dbReference type="SUPFAM" id="SSF53067">
    <property type="entry name" value="Actin-like ATPase domain"/>
    <property type="match status" value="2"/>
</dbReference>
<evidence type="ECO:0000313" key="3">
    <source>
        <dbReference type="RefSeq" id="XP_060032180.1"/>
    </source>
</evidence>
<dbReference type="SMART" id="SM00268">
    <property type="entry name" value="ACTIN"/>
    <property type="match status" value="1"/>
</dbReference>
<dbReference type="RefSeq" id="XP_060032180.1">
    <property type="nucleotide sequence ID" value="XM_060176197.1"/>
</dbReference>
<protein>
    <submittedName>
        <fullName evidence="3 4">Uncharacterized protein LOC103110344 isoform X1</fullName>
    </submittedName>
</protein>
<dbReference type="Gene3D" id="3.90.640.10">
    <property type="entry name" value="Actin, Chain A, domain 4"/>
    <property type="match status" value="1"/>
</dbReference>
<dbReference type="PANTHER" id="PTHR11937">
    <property type="entry name" value="ACTIN"/>
    <property type="match status" value="1"/>
</dbReference>
<keyword evidence="2" id="KW-1185">Reference proteome</keyword>
<evidence type="ECO:0000313" key="4">
    <source>
        <dbReference type="RefSeq" id="XP_060032181.1"/>
    </source>
</evidence>
<dbReference type="Proteomes" id="UP001652624">
    <property type="component" value="Chromosome 17"/>
</dbReference>
<dbReference type="InterPro" id="IPR004000">
    <property type="entry name" value="Actin"/>
</dbReference>
<dbReference type="InterPro" id="IPR043129">
    <property type="entry name" value="ATPase_NBD"/>
</dbReference>
<dbReference type="Gene3D" id="3.30.420.40">
    <property type="match status" value="2"/>
</dbReference>
<accession>A0ABM3W6I0</accession>